<protein>
    <recommendedName>
        <fullName evidence="4">Secreted protein</fullName>
    </recommendedName>
</protein>
<evidence type="ECO:0000313" key="3">
    <source>
        <dbReference type="Proteomes" id="UP001604043"/>
    </source>
</evidence>
<keyword evidence="3" id="KW-1185">Reference proteome</keyword>
<keyword evidence="1" id="KW-0732">Signal</keyword>
<dbReference type="EMBL" id="JBAFUR010000011">
    <property type="protein sequence ID" value="MFG1255442.1"/>
    <property type="molecule type" value="Genomic_DNA"/>
</dbReference>
<dbReference type="RefSeq" id="WP_394010406.1">
    <property type="nucleotide sequence ID" value="NZ_JBAFUR010000011.1"/>
</dbReference>
<proteinExistence type="predicted"/>
<evidence type="ECO:0000256" key="1">
    <source>
        <dbReference type="SAM" id="SignalP"/>
    </source>
</evidence>
<comment type="caution">
    <text evidence="2">The sequence shown here is derived from an EMBL/GenBank/DDBJ whole genome shotgun (WGS) entry which is preliminary data.</text>
</comment>
<name>A0ABW6ZNK8_9HYPH</name>
<feature type="chain" id="PRO_5045773523" description="Secreted protein" evidence="1">
    <location>
        <begin position="23"/>
        <end position="153"/>
    </location>
</feature>
<gene>
    <name evidence="2" type="ORF">V5F30_24740</name>
</gene>
<dbReference type="Proteomes" id="UP001604043">
    <property type="component" value="Unassembled WGS sequence"/>
</dbReference>
<evidence type="ECO:0000313" key="2">
    <source>
        <dbReference type="EMBL" id="MFG1255442.1"/>
    </source>
</evidence>
<sequence length="153" mass="16811">MKALWTAIALGISLASVSQVQAQQPPQSYGSDTVKRSFTIVPRDIDKQTLGGGTFCLTVLYRNNYYYYYSENYAEANTTDGPCESNGPRTDMNIALNWKYNGDRLQGKSCDNTSQCDFSERNYGIGKKIDCASATAGRNGWSARVSTDPVSCP</sequence>
<feature type="signal peptide" evidence="1">
    <location>
        <begin position="1"/>
        <end position="22"/>
    </location>
</feature>
<reference evidence="2 3" key="1">
    <citation type="submission" date="2024-02" db="EMBL/GenBank/DDBJ databases">
        <title>Expansion and revision of Xanthobacter and proposal of Roseixanthobacter gen. nov.</title>
        <authorList>
            <person name="Soltysiak M.P.M."/>
            <person name="Jalihal A."/>
            <person name="Ory A."/>
            <person name="Chrisophersen C."/>
            <person name="Lee A.D."/>
            <person name="Boulton J."/>
            <person name="Springer M."/>
        </authorList>
    </citation>
    <scope>NUCLEOTIDE SEQUENCE [LARGE SCALE GENOMIC DNA]</scope>
    <source>
        <strain evidence="2 3">CB5</strain>
    </source>
</reference>
<accession>A0ABW6ZNK8</accession>
<organism evidence="2 3">
    <name type="scientific">Xanthobacter aminoxidans</name>
    <dbReference type="NCBI Taxonomy" id="186280"/>
    <lineage>
        <taxon>Bacteria</taxon>
        <taxon>Pseudomonadati</taxon>
        <taxon>Pseudomonadota</taxon>
        <taxon>Alphaproteobacteria</taxon>
        <taxon>Hyphomicrobiales</taxon>
        <taxon>Xanthobacteraceae</taxon>
        <taxon>Xanthobacter</taxon>
    </lineage>
</organism>
<evidence type="ECO:0008006" key="4">
    <source>
        <dbReference type="Google" id="ProtNLM"/>
    </source>
</evidence>